<evidence type="ECO:0000313" key="3">
    <source>
        <dbReference type="EMBL" id="KAK8737460.1"/>
    </source>
</evidence>
<dbReference type="EMBL" id="JARKIK010000042">
    <property type="protein sequence ID" value="KAK8737459.1"/>
    <property type="molecule type" value="Genomic_DNA"/>
</dbReference>
<reference evidence="3 4" key="1">
    <citation type="journal article" date="2024" name="BMC Genomics">
        <title>Genome assembly of redclaw crayfish (Cherax quadricarinatus) provides insights into its immune adaptation and hypoxia tolerance.</title>
        <authorList>
            <person name="Liu Z."/>
            <person name="Zheng J."/>
            <person name="Li H."/>
            <person name="Fang K."/>
            <person name="Wang S."/>
            <person name="He J."/>
            <person name="Zhou D."/>
            <person name="Weng S."/>
            <person name="Chi M."/>
            <person name="Gu Z."/>
            <person name="He J."/>
            <person name="Li F."/>
            <person name="Wang M."/>
        </authorList>
    </citation>
    <scope>NUCLEOTIDE SEQUENCE [LARGE SCALE GENOMIC DNA]</scope>
    <source>
        <strain evidence="3">ZL_2023a</strain>
    </source>
</reference>
<protein>
    <recommendedName>
        <fullName evidence="5">Secreted protein</fullName>
    </recommendedName>
</protein>
<sequence length="223" mass="24839">MQARSHMVVLVAVLTSVSLPRDVVSESEVSPAEGDDVGSEAGTTFPLETTNSTDGDLDSSRPEEANNSILQDDRYIYEVVGPSVTENNMAVTMQNITTVLVNGVLHYDIAQATTTRLILGTNDTVARGVTSTSHEPCLVRDLVIEAQYNLHKNISNCKLQSLSIKGGEWWCRKELVWVRNAAEEVNTEEVVCENIWCHGKRNKTYFHYFKCPFLEGLDIVKQF</sequence>
<gene>
    <name evidence="3" type="ORF">OTU49_004500</name>
</gene>
<dbReference type="Proteomes" id="UP001445076">
    <property type="component" value="Unassembled WGS sequence"/>
</dbReference>
<proteinExistence type="predicted"/>
<reference evidence="3" key="2">
    <citation type="submission" date="2024-01" db="EMBL/GenBank/DDBJ databases">
        <authorList>
            <person name="He J."/>
            <person name="Wang M."/>
            <person name="Zheng J."/>
            <person name="Liu Z."/>
        </authorList>
    </citation>
    <scope>NUCLEOTIDE SEQUENCE</scope>
    <source>
        <strain evidence="3">ZL_2023a</strain>
        <tissue evidence="3">Muscle</tissue>
    </source>
</reference>
<evidence type="ECO:0000256" key="1">
    <source>
        <dbReference type="SAM" id="MobiDB-lite"/>
    </source>
</evidence>
<evidence type="ECO:0000256" key="2">
    <source>
        <dbReference type="SAM" id="SignalP"/>
    </source>
</evidence>
<organism evidence="3 4">
    <name type="scientific">Cherax quadricarinatus</name>
    <name type="common">Australian red claw crayfish</name>
    <dbReference type="NCBI Taxonomy" id="27406"/>
    <lineage>
        <taxon>Eukaryota</taxon>
        <taxon>Metazoa</taxon>
        <taxon>Ecdysozoa</taxon>
        <taxon>Arthropoda</taxon>
        <taxon>Crustacea</taxon>
        <taxon>Multicrustacea</taxon>
        <taxon>Malacostraca</taxon>
        <taxon>Eumalacostraca</taxon>
        <taxon>Eucarida</taxon>
        <taxon>Decapoda</taxon>
        <taxon>Pleocyemata</taxon>
        <taxon>Astacidea</taxon>
        <taxon>Parastacoidea</taxon>
        <taxon>Parastacidae</taxon>
        <taxon>Cherax</taxon>
    </lineage>
</organism>
<name>A0AAW0WYU7_CHEQU</name>
<feature type="non-terminal residue" evidence="3">
    <location>
        <position position="223"/>
    </location>
</feature>
<feature type="signal peptide" evidence="2">
    <location>
        <begin position="1"/>
        <end position="25"/>
    </location>
</feature>
<evidence type="ECO:0000313" key="4">
    <source>
        <dbReference type="Proteomes" id="UP001445076"/>
    </source>
</evidence>
<dbReference type="EMBL" id="JARKIK010000042">
    <property type="protein sequence ID" value="KAK8737460.1"/>
    <property type="molecule type" value="Genomic_DNA"/>
</dbReference>
<evidence type="ECO:0008006" key="5">
    <source>
        <dbReference type="Google" id="ProtNLM"/>
    </source>
</evidence>
<feature type="chain" id="PRO_5044717373" description="Secreted protein" evidence="2">
    <location>
        <begin position="26"/>
        <end position="223"/>
    </location>
</feature>
<keyword evidence="2" id="KW-0732">Signal</keyword>
<accession>A0AAW0WYU7</accession>
<keyword evidence="4" id="KW-1185">Reference proteome</keyword>
<feature type="region of interest" description="Disordered" evidence="1">
    <location>
        <begin position="22"/>
        <end position="65"/>
    </location>
</feature>
<comment type="caution">
    <text evidence="3">The sequence shown here is derived from an EMBL/GenBank/DDBJ whole genome shotgun (WGS) entry which is preliminary data.</text>
</comment>
<dbReference type="AlphaFoldDB" id="A0AAW0WYU7"/>